<evidence type="ECO:0000256" key="13">
    <source>
        <dbReference type="PROSITE-ProRule" id="PRU10141"/>
    </source>
</evidence>
<dbReference type="RefSeq" id="XP_011495626.1">
    <property type="nucleotide sequence ID" value="XM_011497324.1"/>
</dbReference>
<evidence type="ECO:0000256" key="5">
    <source>
        <dbReference type="ARBA" id="ARBA00022490"/>
    </source>
</evidence>
<feature type="domain" description="Protein kinase" evidence="14">
    <location>
        <begin position="708"/>
        <end position="1029"/>
    </location>
</feature>
<dbReference type="InterPro" id="IPR000719">
    <property type="entry name" value="Prot_kinase_dom"/>
</dbReference>
<comment type="subcellular location">
    <subcellularLocation>
        <location evidence="1">Chromosome</location>
    </subcellularLocation>
    <subcellularLocation>
        <location evidence="2">Cytoplasm</location>
    </subcellularLocation>
</comment>
<accession>A0AAJ6YCZ0</accession>
<dbReference type="PANTHER" id="PTHR24419">
    <property type="entry name" value="INTERLEUKIN-1 RECEPTOR-ASSOCIATED KINASE"/>
    <property type="match status" value="1"/>
</dbReference>
<evidence type="ECO:0000313" key="15">
    <source>
        <dbReference type="Proteomes" id="UP000695007"/>
    </source>
</evidence>
<keyword evidence="5" id="KW-0963">Cytoplasm</keyword>
<evidence type="ECO:0000256" key="4">
    <source>
        <dbReference type="ARBA" id="ARBA00022454"/>
    </source>
</evidence>
<dbReference type="Proteomes" id="UP000695007">
    <property type="component" value="Unplaced"/>
</dbReference>
<evidence type="ECO:0000256" key="7">
    <source>
        <dbReference type="ARBA" id="ARBA00022679"/>
    </source>
</evidence>
<keyword evidence="8 13" id="KW-0547">Nucleotide-binding</keyword>
<dbReference type="GO" id="GO:0005634">
    <property type="term" value="C:nucleus"/>
    <property type="evidence" value="ECO:0007669"/>
    <property type="project" value="TreeGrafter"/>
</dbReference>
<dbReference type="InterPro" id="IPR024604">
    <property type="entry name" value="GSG2_C"/>
</dbReference>
<keyword evidence="6" id="KW-0723">Serine/threonine-protein kinase</keyword>
<dbReference type="Gene3D" id="1.10.510.10">
    <property type="entry name" value="Transferase(Phosphotransferase) domain 1"/>
    <property type="match status" value="1"/>
</dbReference>
<dbReference type="GO" id="GO:0072354">
    <property type="term" value="F:histone H3T3 kinase activity"/>
    <property type="evidence" value="ECO:0007669"/>
    <property type="project" value="TreeGrafter"/>
</dbReference>
<comment type="catalytic activity">
    <reaction evidence="12">
        <text>L-seryl-[protein] + ATP = O-phospho-L-seryl-[protein] + ADP + H(+)</text>
        <dbReference type="Rhea" id="RHEA:17989"/>
        <dbReference type="Rhea" id="RHEA-COMP:9863"/>
        <dbReference type="Rhea" id="RHEA-COMP:11604"/>
        <dbReference type="ChEBI" id="CHEBI:15378"/>
        <dbReference type="ChEBI" id="CHEBI:29999"/>
        <dbReference type="ChEBI" id="CHEBI:30616"/>
        <dbReference type="ChEBI" id="CHEBI:83421"/>
        <dbReference type="ChEBI" id="CHEBI:456216"/>
        <dbReference type="EC" id="2.7.11.1"/>
    </reaction>
</comment>
<dbReference type="KEGG" id="csol:105360429"/>
<dbReference type="GO" id="GO:0035556">
    <property type="term" value="P:intracellular signal transduction"/>
    <property type="evidence" value="ECO:0007669"/>
    <property type="project" value="TreeGrafter"/>
</dbReference>
<dbReference type="GO" id="GO:0000278">
    <property type="term" value="P:mitotic cell cycle"/>
    <property type="evidence" value="ECO:0007669"/>
    <property type="project" value="TreeGrafter"/>
</dbReference>
<comment type="catalytic activity">
    <reaction evidence="11">
        <text>L-threonyl-[protein] + ATP = O-phospho-L-threonyl-[protein] + ADP + H(+)</text>
        <dbReference type="Rhea" id="RHEA:46608"/>
        <dbReference type="Rhea" id="RHEA-COMP:11060"/>
        <dbReference type="Rhea" id="RHEA-COMP:11605"/>
        <dbReference type="ChEBI" id="CHEBI:15378"/>
        <dbReference type="ChEBI" id="CHEBI:30013"/>
        <dbReference type="ChEBI" id="CHEBI:30616"/>
        <dbReference type="ChEBI" id="CHEBI:61977"/>
        <dbReference type="ChEBI" id="CHEBI:456216"/>
        <dbReference type="EC" id="2.7.11.1"/>
    </reaction>
</comment>
<dbReference type="PROSITE" id="PS00107">
    <property type="entry name" value="PROTEIN_KINASE_ATP"/>
    <property type="match status" value="1"/>
</dbReference>
<dbReference type="EC" id="2.7.11.1" evidence="3"/>
<dbReference type="PANTHER" id="PTHR24419:SF18">
    <property type="entry name" value="SERINE_THREONINE-PROTEIN KINASE HASPIN"/>
    <property type="match status" value="1"/>
</dbReference>
<dbReference type="FunFam" id="1.10.510.10:FF:000401">
    <property type="entry name" value="serine/threonine-protein kinase haspin"/>
    <property type="match status" value="1"/>
</dbReference>
<dbReference type="SMART" id="SM01331">
    <property type="entry name" value="DUF3635"/>
    <property type="match status" value="1"/>
</dbReference>
<dbReference type="GO" id="GO:0005524">
    <property type="term" value="F:ATP binding"/>
    <property type="evidence" value="ECO:0007669"/>
    <property type="project" value="UniProtKB-UniRule"/>
</dbReference>
<dbReference type="CTD" id="83903"/>
<evidence type="ECO:0000256" key="6">
    <source>
        <dbReference type="ARBA" id="ARBA00022527"/>
    </source>
</evidence>
<evidence type="ECO:0000256" key="2">
    <source>
        <dbReference type="ARBA" id="ARBA00004496"/>
    </source>
</evidence>
<dbReference type="GeneID" id="105360429"/>
<evidence type="ECO:0000256" key="12">
    <source>
        <dbReference type="ARBA" id="ARBA00048679"/>
    </source>
</evidence>
<name>A0AAJ6YCZ0_9HYME</name>
<dbReference type="GO" id="GO:0005737">
    <property type="term" value="C:cytoplasm"/>
    <property type="evidence" value="ECO:0007669"/>
    <property type="project" value="UniProtKB-SubCell"/>
</dbReference>
<dbReference type="AlphaFoldDB" id="A0AAJ6YCZ0"/>
<evidence type="ECO:0000259" key="14">
    <source>
        <dbReference type="PROSITE" id="PS50011"/>
    </source>
</evidence>
<organism evidence="15 16">
    <name type="scientific">Ceratosolen solmsi marchali</name>
    <dbReference type="NCBI Taxonomy" id="326594"/>
    <lineage>
        <taxon>Eukaryota</taxon>
        <taxon>Metazoa</taxon>
        <taxon>Ecdysozoa</taxon>
        <taxon>Arthropoda</taxon>
        <taxon>Hexapoda</taxon>
        <taxon>Insecta</taxon>
        <taxon>Pterygota</taxon>
        <taxon>Neoptera</taxon>
        <taxon>Endopterygota</taxon>
        <taxon>Hymenoptera</taxon>
        <taxon>Apocrita</taxon>
        <taxon>Proctotrupomorpha</taxon>
        <taxon>Chalcidoidea</taxon>
        <taxon>Agaonidae</taxon>
        <taxon>Agaoninae</taxon>
        <taxon>Ceratosolen</taxon>
    </lineage>
</organism>
<evidence type="ECO:0000313" key="16">
    <source>
        <dbReference type="RefSeq" id="XP_011495626.1"/>
    </source>
</evidence>
<gene>
    <name evidence="16" type="primary">LOC105360429</name>
</gene>
<evidence type="ECO:0000256" key="1">
    <source>
        <dbReference type="ARBA" id="ARBA00004286"/>
    </source>
</evidence>
<dbReference type="InterPro" id="IPR011009">
    <property type="entry name" value="Kinase-like_dom_sf"/>
</dbReference>
<feature type="binding site" evidence="13">
    <location>
        <position position="735"/>
    </location>
    <ligand>
        <name>ATP</name>
        <dbReference type="ChEBI" id="CHEBI:30616"/>
    </ligand>
</feature>
<keyword evidence="7" id="KW-0808">Transferase</keyword>
<evidence type="ECO:0000256" key="8">
    <source>
        <dbReference type="ARBA" id="ARBA00022741"/>
    </source>
</evidence>
<reference evidence="16" key="1">
    <citation type="submission" date="2025-08" db="UniProtKB">
        <authorList>
            <consortium name="RefSeq"/>
        </authorList>
    </citation>
    <scope>IDENTIFICATION</scope>
</reference>
<sequence length="1029" mass="118340">MEKRTIRTYSRRQPIAAFKSVVTFAPNCPNSTNISNIRESRLLDNTLTVSTFDDTFDRLAAGVVIQPQINSTDQPSSDTDSDDFFKIIPEKKEVQKVLREGCNDENDGNVEVDESIYNYPNEGVKRKICDYKNNDENLEASSPEREENQHGEITVLSKKKRICLDGEQNEVLNTNQLKVIDELPTSTPREYKMRTNIDIYNCSPILLDNDIYINDKHIPKVSITSYESMSQEKTIQFLKPEDKQLNNSDLNHFNNSNEITAQELCNSKANGIPMLNENTIDKNLNDSKLLFGNKLLNETTIDIENDNNLLKNIDIQSNMEKQLTNIAPEKKEQKKNKVISIIDSPLLFDDTEGNLDQFCKNKTKKVLDLKNNYNKIKEAKQLSMSKELIVLVSKLEEIDENYRLPVAKKNDKKKIKTIFKKSKNIVKSRDVGRNFGENNVNVKNSMSDLILNQNTDINLNENVLIRSGEVNCEADRNINNVDEEFPLSLKLKDPTRITMRRRLIKTSNKPLGSIGENYLEEGTIIEKENKIDSHNDSTNGNSFANDSVKSPSVFLKPGKSWARSLSIINHFHNVQNLDELAIGRGKNWRHSVQSILNMQPEDVIQKDKNRSPSITGRPRFSRGFSIRIIPSGKKSTLTDDFTDIKKIVDVSDIRRKTSVARKFSTKIRRDTLIETEDDLIRSAKDIILKRCKQTSYLPFNVCFSDSYIDCCRKIGEGVYGEVFLYENNNEKSVIKIIPIEGQELVNCEPQKKFHEILSEIIISQELNKLRFGEEYNTNCFVGVNKVMCIIGSYPKKLINLWKKYDFEKKSENDCPSMFTKQQLYVVLELAHGGQDLEAYSFQNALESYSIFIQTAFSLAIAEKTLEFEHRDLHWGNLLISKTKDANAVFKVDGVEILIPTNGVKVSVIDFTLSRMLYQGCKIFNDLATDPTLFTAQGEYQFDIYRMMKDNVNNDWQQFKPYTNILWLDYILDKMITAVRYKKKTTKVHRTNMEEMKALRKEIFNYDSAFDFIKNCKKITTIFNVIGDKA</sequence>
<dbReference type="Gene3D" id="3.30.200.20">
    <property type="entry name" value="Phosphorylase Kinase, domain 1"/>
    <property type="match status" value="1"/>
</dbReference>
<evidence type="ECO:0000256" key="11">
    <source>
        <dbReference type="ARBA" id="ARBA00047899"/>
    </source>
</evidence>
<dbReference type="GO" id="GO:0005694">
    <property type="term" value="C:chromosome"/>
    <property type="evidence" value="ECO:0007669"/>
    <property type="project" value="UniProtKB-SubCell"/>
</dbReference>
<proteinExistence type="predicted"/>
<evidence type="ECO:0000256" key="9">
    <source>
        <dbReference type="ARBA" id="ARBA00022777"/>
    </source>
</evidence>
<dbReference type="Pfam" id="PF12330">
    <property type="entry name" value="Haspin_kinase"/>
    <property type="match status" value="1"/>
</dbReference>
<keyword evidence="4" id="KW-0158">Chromosome</keyword>
<evidence type="ECO:0000256" key="3">
    <source>
        <dbReference type="ARBA" id="ARBA00012513"/>
    </source>
</evidence>
<keyword evidence="15" id="KW-1185">Reference proteome</keyword>
<dbReference type="SUPFAM" id="SSF56112">
    <property type="entry name" value="Protein kinase-like (PK-like)"/>
    <property type="match status" value="1"/>
</dbReference>
<dbReference type="PROSITE" id="PS50011">
    <property type="entry name" value="PROTEIN_KINASE_DOM"/>
    <property type="match status" value="1"/>
</dbReference>
<protein>
    <recommendedName>
        <fullName evidence="3">non-specific serine/threonine protein kinase</fullName>
        <ecNumber evidence="3">2.7.11.1</ecNumber>
    </recommendedName>
</protein>
<dbReference type="InterPro" id="IPR017441">
    <property type="entry name" value="Protein_kinase_ATP_BS"/>
</dbReference>
<keyword evidence="9" id="KW-0418">Kinase</keyword>
<keyword evidence="10 13" id="KW-0067">ATP-binding</keyword>
<evidence type="ECO:0000256" key="10">
    <source>
        <dbReference type="ARBA" id="ARBA00022840"/>
    </source>
</evidence>